<dbReference type="Proteomes" id="UP000029734">
    <property type="component" value="Unassembled WGS sequence"/>
</dbReference>
<comment type="caution">
    <text evidence="4">The sequence shown here is derived from an EMBL/GenBank/DDBJ whole genome shotgun (WGS) entry which is preliminary data.</text>
</comment>
<gene>
    <name evidence="4" type="ORF">PWYN_04935</name>
</gene>
<evidence type="ECO:0008006" key="6">
    <source>
        <dbReference type="Google" id="ProtNLM"/>
    </source>
</evidence>
<dbReference type="PANTHER" id="PTHR30061:SF50">
    <property type="entry name" value="MALTOSE_MALTODEXTRIN-BINDING PERIPLASMIC PROTEIN"/>
    <property type="match status" value="1"/>
</dbReference>
<dbReference type="AlphaFoldDB" id="A0A098M8B3"/>
<dbReference type="EMBL" id="JQCR01000002">
    <property type="protein sequence ID" value="KGE18785.1"/>
    <property type="molecule type" value="Genomic_DNA"/>
</dbReference>
<dbReference type="GO" id="GO:1901982">
    <property type="term" value="F:maltose binding"/>
    <property type="evidence" value="ECO:0007669"/>
    <property type="project" value="TreeGrafter"/>
</dbReference>
<dbReference type="InterPro" id="IPR006059">
    <property type="entry name" value="SBP"/>
</dbReference>
<dbReference type="GO" id="GO:0015768">
    <property type="term" value="P:maltose transport"/>
    <property type="evidence" value="ECO:0007669"/>
    <property type="project" value="TreeGrafter"/>
</dbReference>
<organism evidence="4 5">
    <name type="scientific">Paenibacillus wynnii</name>
    <dbReference type="NCBI Taxonomy" id="268407"/>
    <lineage>
        <taxon>Bacteria</taxon>
        <taxon>Bacillati</taxon>
        <taxon>Bacillota</taxon>
        <taxon>Bacilli</taxon>
        <taxon>Bacillales</taxon>
        <taxon>Paenibacillaceae</taxon>
        <taxon>Paenibacillus</taxon>
    </lineage>
</organism>
<dbReference type="SUPFAM" id="SSF53850">
    <property type="entry name" value="Periplasmic binding protein-like II"/>
    <property type="match status" value="1"/>
</dbReference>
<reference evidence="4 5" key="1">
    <citation type="submission" date="2014-08" db="EMBL/GenBank/DDBJ databases">
        <authorList>
            <person name="den Bakker H.C."/>
        </authorList>
    </citation>
    <scope>NUCLEOTIDE SEQUENCE [LARGE SCALE GENOMIC DNA]</scope>
    <source>
        <strain evidence="4 5">DSM 18334</strain>
    </source>
</reference>
<reference evidence="4 5" key="2">
    <citation type="submission" date="2014-10" db="EMBL/GenBank/DDBJ databases">
        <title>Comparative genomics of the Paenibacillus odorifer group.</title>
        <authorList>
            <person name="Tsai Y.-C."/>
            <person name="Martin N."/>
            <person name="Korlach J."/>
            <person name="Wiedmann M."/>
        </authorList>
    </citation>
    <scope>NUCLEOTIDE SEQUENCE [LARGE SCALE GENOMIC DNA]</scope>
    <source>
        <strain evidence="4 5">DSM 18334</strain>
    </source>
</reference>
<name>A0A098M8B3_9BACL</name>
<dbReference type="GO" id="GO:0055052">
    <property type="term" value="C:ATP-binding cassette (ABC) transporter complex, substrate-binding subunit-containing"/>
    <property type="evidence" value="ECO:0007669"/>
    <property type="project" value="TreeGrafter"/>
</dbReference>
<protein>
    <recommendedName>
        <fullName evidence="6">ABC transporter substrate-binding protein</fullName>
    </recommendedName>
</protein>
<dbReference type="eggNOG" id="COG1653">
    <property type="taxonomic scope" value="Bacteria"/>
</dbReference>
<evidence type="ECO:0000256" key="2">
    <source>
        <dbReference type="ARBA" id="ARBA00022448"/>
    </source>
</evidence>
<comment type="similarity">
    <text evidence="1">Belongs to the bacterial solute-binding protein 1 family.</text>
</comment>
<evidence type="ECO:0000256" key="3">
    <source>
        <dbReference type="ARBA" id="ARBA00022729"/>
    </source>
</evidence>
<dbReference type="RefSeq" id="WP_036649038.1">
    <property type="nucleotide sequence ID" value="NZ_JQCR01000002.1"/>
</dbReference>
<evidence type="ECO:0000313" key="4">
    <source>
        <dbReference type="EMBL" id="KGE18785.1"/>
    </source>
</evidence>
<proteinExistence type="inferred from homology"/>
<sequence length="478" mass="54212">MKPINIRWISFMCCVLILIAGGLLTHELWQQNAPLRKVPSKENNKVVLTFAYNGGVSDQEMISLIDQYNRTNTDRVTIELQEIPKDEYSRILNMQMIAGTGPDILTVSSDWKKTYFLKNWLADISKELYSDGMPDYNDWAIEYGSFNKEIYSVPHAFNTSRLIYNKNLFRSAGIDPESPPTTLNELSNIAVKISNSQIGFQRYGFAWPLGDQEIGFKNSMEVPLTYSGLSVFDYAKGKYDLNSFGTWFEKMLELKNNGGLLPGEMSLKYNSALTQFAKGNVGMMFISSSDVYHLEHELDMQFDWGVAFPPALDSAHKGKHPLVLLPEPMIAVNNASPNKTQALNFWKYLESTVTLSDLYAKQVILPYSSTIRNQPLAVDIDQGSHFRLFYPNKHEAFYPPGPSVLNMKLNPNQSIFLNVKWNNRFEAYLEAVSGRIPIKNALSLETKRLNVLLQSEINAGHILIDSFISGKFESPFID</sequence>
<dbReference type="GO" id="GO:0042956">
    <property type="term" value="P:maltodextrin transmembrane transport"/>
    <property type="evidence" value="ECO:0007669"/>
    <property type="project" value="TreeGrafter"/>
</dbReference>
<dbReference type="Gene3D" id="3.40.190.10">
    <property type="entry name" value="Periplasmic binding protein-like II"/>
    <property type="match status" value="1"/>
</dbReference>
<keyword evidence="5" id="KW-1185">Reference proteome</keyword>
<dbReference type="Pfam" id="PF01547">
    <property type="entry name" value="SBP_bac_1"/>
    <property type="match status" value="1"/>
</dbReference>
<evidence type="ECO:0000313" key="5">
    <source>
        <dbReference type="Proteomes" id="UP000029734"/>
    </source>
</evidence>
<keyword evidence="3" id="KW-0732">Signal</keyword>
<dbReference type="STRING" id="268407.PWYN_04935"/>
<accession>A0A098M8B3</accession>
<evidence type="ECO:0000256" key="1">
    <source>
        <dbReference type="ARBA" id="ARBA00008520"/>
    </source>
</evidence>
<dbReference type="PANTHER" id="PTHR30061">
    <property type="entry name" value="MALTOSE-BINDING PERIPLASMIC PROTEIN"/>
    <property type="match status" value="1"/>
</dbReference>
<keyword evidence="2" id="KW-0813">Transport</keyword>